<comment type="caution">
    <text evidence="1">The sequence shown here is derived from an EMBL/GenBank/DDBJ whole genome shotgun (WGS) entry which is preliminary data.</text>
</comment>
<gene>
    <name evidence="1" type="ORF">PROH_19295</name>
</gene>
<dbReference type="PANTHER" id="PTHR37203:SF3">
    <property type="entry name" value="SLR0975 PROTEIN"/>
    <property type="match status" value="1"/>
</dbReference>
<dbReference type="RefSeq" id="WP_016923045.1">
    <property type="nucleotide sequence ID" value="NZ_KB235935.1"/>
</dbReference>
<proteinExistence type="predicted"/>
<sequence>MDELRAALELATDDELQELTQILFQPKFNPLDYVRMPRPGEVQTYDRSTWLYTLEQRFQFLAADGLTILQGRTESVNYRQVLLKICQQLKIAAAQSLSTLELESEIFLTVLERACKRLPPGEYKSINARLQTLIARSPHALELSAEVRQDPLRLALTGGGALALSSMRPWLLRQVSQQLALHLAQRGAAQQLLAGGGGLMTQIQGRWLLNSASRGIAVNTARYGVLRGALAFLGPALWMLFVADLGWRAISTNYTRVIPVVFTLAQIRLTRT</sequence>
<dbReference type="OrthoDB" id="481313at2"/>
<dbReference type="eggNOG" id="COG4735">
    <property type="taxonomic scope" value="Bacteria"/>
</dbReference>
<dbReference type="PANTHER" id="PTHR37203">
    <property type="match status" value="1"/>
</dbReference>
<organism evidence="1 2">
    <name type="scientific">Prochlorothrix hollandica PCC 9006 = CALU 1027</name>
    <dbReference type="NCBI Taxonomy" id="317619"/>
    <lineage>
        <taxon>Bacteria</taxon>
        <taxon>Bacillati</taxon>
        <taxon>Cyanobacteriota</taxon>
        <taxon>Cyanophyceae</taxon>
        <taxon>Prochlorotrichales</taxon>
        <taxon>Prochlorotrichaceae</taxon>
        <taxon>Prochlorothrix</taxon>
    </lineage>
</organism>
<evidence type="ECO:0000313" key="1">
    <source>
        <dbReference type="EMBL" id="KKI98320.1"/>
    </source>
</evidence>
<name>A0A0M2PP06_PROHO</name>
<evidence type="ECO:0000313" key="2">
    <source>
        <dbReference type="Proteomes" id="UP000034681"/>
    </source>
</evidence>
<dbReference type="EMBL" id="AJTX02000009">
    <property type="protein sequence ID" value="KKI98320.1"/>
    <property type="molecule type" value="Genomic_DNA"/>
</dbReference>
<dbReference type="AlphaFoldDB" id="A0A0M2PP06"/>
<reference evidence="1" key="1">
    <citation type="submission" date="2012-04" db="EMBL/GenBank/DDBJ databases">
        <authorList>
            <person name="Borisov I.G."/>
            <person name="Ivanikova N.V."/>
            <person name="Pinevich A.V."/>
        </authorList>
    </citation>
    <scope>NUCLEOTIDE SEQUENCE</scope>
    <source>
        <strain evidence="1">CALU 1027</strain>
    </source>
</reference>
<accession>A0A0M2PP06</accession>
<dbReference type="STRING" id="317619.GCA_000332315_01333"/>
<keyword evidence="2" id="KW-1185">Reference proteome</keyword>
<protein>
    <submittedName>
        <fullName evidence="1">Uncharacterized protein</fullName>
    </submittedName>
</protein>
<dbReference type="Proteomes" id="UP000034681">
    <property type="component" value="Unassembled WGS sequence"/>
</dbReference>